<dbReference type="EMBL" id="UAVB01000001">
    <property type="protein sequence ID" value="SQA18986.1"/>
    <property type="molecule type" value="Genomic_DNA"/>
</dbReference>
<evidence type="ECO:0000313" key="3">
    <source>
        <dbReference type="EMBL" id="SUN14631.1"/>
    </source>
</evidence>
<comment type="caution">
    <text evidence="2">The sequence shown here is derived from an EMBL/GenBank/DDBJ whole genome shotgun (WGS) entry which is preliminary data.</text>
</comment>
<evidence type="ECO:0000313" key="2">
    <source>
        <dbReference type="EMBL" id="SQA18986.1"/>
    </source>
</evidence>
<protein>
    <recommendedName>
        <fullName evidence="8">DUF2178 domain-containing protein</fullName>
    </recommendedName>
</protein>
<dbReference type="Proteomes" id="UP000250200">
    <property type="component" value="Unassembled WGS sequence"/>
</dbReference>
<dbReference type="EMBL" id="UHEW01000005">
    <property type="protein sequence ID" value="SUN29012.1"/>
    <property type="molecule type" value="Genomic_DNA"/>
</dbReference>
<feature type="transmembrane region" description="Helical" evidence="1">
    <location>
        <begin position="104"/>
        <end position="124"/>
    </location>
</feature>
<keyword evidence="1" id="KW-1133">Transmembrane helix</keyword>
<dbReference type="RefSeq" id="WP_001042298.1">
    <property type="nucleotide sequence ID" value="NZ_CAACXY010000016.1"/>
</dbReference>
<reference evidence="5 6" key="1">
    <citation type="submission" date="2018-06" db="EMBL/GenBank/DDBJ databases">
        <authorList>
            <consortium name="Pathogen Informatics"/>
            <person name="Doyle S."/>
        </authorList>
    </citation>
    <scope>NUCLEOTIDE SEQUENCE [LARGE SCALE GENOMIC DNA]</scope>
    <source>
        <strain evidence="2 5">NCTC8181</strain>
        <strain evidence="3 6">NCTC8185</strain>
        <strain evidence="4 7">NCTC9828</strain>
    </source>
</reference>
<feature type="transmembrane region" description="Helical" evidence="1">
    <location>
        <begin position="154"/>
        <end position="174"/>
    </location>
</feature>
<keyword evidence="1" id="KW-0472">Membrane</keyword>
<dbReference type="EMBL" id="UHEQ01000004">
    <property type="protein sequence ID" value="SUN14631.1"/>
    <property type="molecule type" value="Genomic_DNA"/>
</dbReference>
<keyword evidence="1" id="KW-0812">Transmembrane</keyword>
<organism evidence="2 5">
    <name type="scientific">Streptococcus agalactiae</name>
    <dbReference type="NCBI Taxonomy" id="1311"/>
    <lineage>
        <taxon>Bacteria</taxon>
        <taxon>Bacillati</taxon>
        <taxon>Bacillota</taxon>
        <taxon>Bacilli</taxon>
        <taxon>Lactobacillales</taxon>
        <taxon>Streptococcaceae</taxon>
        <taxon>Streptococcus</taxon>
    </lineage>
</organism>
<feature type="transmembrane region" description="Helical" evidence="1">
    <location>
        <begin position="31"/>
        <end position="49"/>
    </location>
</feature>
<accession>A0A0H1UIE6</accession>
<feature type="transmembrane region" description="Helical" evidence="1">
    <location>
        <begin position="5"/>
        <end position="25"/>
    </location>
</feature>
<name>A0A0H1UIE6_STRAG</name>
<evidence type="ECO:0008006" key="8">
    <source>
        <dbReference type="Google" id="ProtNLM"/>
    </source>
</evidence>
<gene>
    <name evidence="2" type="ORF">NCTC8181_02044</name>
    <name evidence="3" type="ORF">NCTC8185_01925</name>
    <name evidence="4" type="ORF">NCTC9828_01284</name>
</gene>
<proteinExistence type="predicted"/>
<dbReference type="AlphaFoldDB" id="A0A0H1UIE6"/>
<dbReference type="Proteomes" id="UP000254076">
    <property type="component" value="Unassembled WGS sequence"/>
</dbReference>
<evidence type="ECO:0000256" key="1">
    <source>
        <dbReference type="SAM" id="Phobius"/>
    </source>
</evidence>
<evidence type="ECO:0000313" key="4">
    <source>
        <dbReference type="EMBL" id="SUN29012.1"/>
    </source>
</evidence>
<evidence type="ECO:0000313" key="5">
    <source>
        <dbReference type="Proteomes" id="UP000250200"/>
    </source>
</evidence>
<dbReference type="Proteomes" id="UP000255140">
    <property type="component" value="Unassembled WGS sequence"/>
</dbReference>
<feature type="transmembrane region" description="Helical" evidence="1">
    <location>
        <begin position="70"/>
        <end position="92"/>
    </location>
</feature>
<evidence type="ECO:0000313" key="7">
    <source>
        <dbReference type="Proteomes" id="UP000255140"/>
    </source>
</evidence>
<sequence>MNKRILFNLVMTLFFILLAIVSIFLNFDYLIGILGLGILTIILLFGNYYHRCSHPKSLNSISHHTEKRKVNISLYLFFTFLICELGIMGLMLYLNNTISLKNQKVLACLLCASIFCMLLAGYQFESNRFQSSKNFSEVRCFGVAVNPRHPIGRVIYISAFVLMVILFCILLIWGPTD</sequence>
<evidence type="ECO:0000313" key="6">
    <source>
        <dbReference type="Proteomes" id="UP000254076"/>
    </source>
</evidence>